<dbReference type="InterPro" id="IPR011043">
    <property type="entry name" value="Gal_Oxase/kelch_b-propeller"/>
</dbReference>
<dbReference type="Proteomes" id="UP001231189">
    <property type="component" value="Unassembled WGS sequence"/>
</dbReference>
<comment type="caution">
    <text evidence="3">The sequence shown here is derived from an EMBL/GenBank/DDBJ whole genome shotgun (WGS) entry which is preliminary data.</text>
</comment>
<evidence type="ECO:0000313" key="4">
    <source>
        <dbReference type="Proteomes" id="UP001231189"/>
    </source>
</evidence>
<dbReference type="InterPro" id="IPR013187">
    <property type="entry name" value="F-box-assoc_dom_typ3"/>
</dbReference>
<dbReference type="InterPro" id="IPR004242">
    <property type="entry name" value="Transposase_21"/>
</dbReference>
<dbReference type="EMBL" id="JAUUTY010000005">
    <property type="protein sequence ID" value="KAK1633110.1"/>
    <property type="molecule type" value="Genomic_DNA"/>
</dbReference>
<dbReference type="Pfam" id="PF00646">
    <property type="entry name" value="F-box"/>
    <property type="match status" value="1"/>
</dbReference>
<reference evidence="3" key="1">
    <citation type="submission" date="2023-07" db="EMBL/GenBank/DDBJ databases">
        <title>A chromosome-level genome assembly of Lolium multiflorum.</title>
        <authorList>
            <person name="Chen Y."/>
            <person name="Copetti D."/>
            <person name="Kolliker R."/>
            <person name="Studer B."/>
        </authorList>
    </citation>
    <scope>NUCLEOTIDE SEQUENCE</scope>
    <source>
        <strain evidence="3">02402/16</strain>
        <tissue evidence="3">Leaf</tissue>
    </source>
</reference>
<gene>
    <name evidence="3" type="ORF">QYE76_007425</name>
</gene>
<name>A0AAD8RWL2_LOLMU</name>
<sequence length="775" mass="87045">MATAAMPLRPPDRRAIITPPVVATSNDGDLPLDLLYEILLRLPAQAICRFRAVCRSWRSLLGHQEFIAAAHNPGPLLVVGVNSSCNEVHVLDMESGDAVKHVNLAADKAFLPPRYGDARAMSYDRVVCLVGPNQRLRLLDLTSGALSILPSHDPPQGSRSAWGIVGRAASTGENKVLVISTSYFYNKRQACKILTLGVGNGGWRDTGSPPLAVMLQLHCKRVTVINDVAYVLSWYTRVMSAHQIAMFDFSSEAWRPEASSLQGPINRRDISLAELDGCLVASHANSHTSIELWFLLDLDRSQWCKRYTVNMSCNQNLRQLMCKESFEKPLAMLRDGRIVMLMRVAGLGYPDKEAVVLRIYNPRTRTCRDGTWVPNCSHFSVFTWSLLHSGQQGVDMHLYLGLLKEELDTLWKTSPRTWDAYTRDYFDMRVALLMTVMDYPGYAYVSAQVGHGFCGYMKCMDETPHLQLPRDPGSLKTVYLGARRWLRLDHPWRKRGDMFNGKDEPDRAPRPRSIEEIDELQKNWKECPAPGKNRPKPEPLLGVWKVRSIFHDLEYWKSKDGTKARYDLKHLGIRKDLHAPDSDEDDDDDQTEGTQCLRKKAKKNAAVLPDACFTTSLEEFEQFFQETKRGIPITFDQPAAALGSSRLYRVGSLPDGGFGSTPGTPVGQSSTSTTSPSTSEIYEELPDELKKRYDEIKVTLEADLIGSFQRTRSHGIGWKGFSPQGALDGIDLCPVGEAPGACGRRSTTWWLTRYTATPRTWSTCWSVSLRVIRRS</sequence>
<dbReference type="PANTHER" id="PTHR31111:SF133">
    <property type="entry name" value="OS07G0196600 PROTEIN"/>
    <property type="match status" value="1"/>
</dbReference>
<feature type="compositionally biased region" description="Low complexity" evidence="1">
    <location>
        <begin position="661"/>
        <end position="679"/>
    </location>
</feature>
<organism evidence="3 4">
    <name type="scientific">Lolium multiflorum</name>
    <name type="common">Italian ryegrass</name>
    <name type="synonym">Lolium perenne subsp. multiflorum</name>
    <dbReference type="NCBI Taxonomy" id="4521"/>
    <lineage>
        <taxon>Eukaryota</taxon>
        <taxon>Viridiplantae</taxon>
        <taxon>Streptophyta</taxon>
        <taxon>Embryophyta</taxon>
        <taxon>Tracheophyta</taxon>
        <taxon>Spermatophyta</taxon>
        <taxon>Magnoliopsida</taxon>
        <taxon>Liliopsida</taxon>
        <taxon>Poales</taxon>
        <taxon>Poaceae</taxon>
        <taxon>BOP clade</taxon>
        <taxon>Pooideae</taxon>
        <taxon>Poodae</taxon>
        <taxon>Poeae</taxon>
        <taxon>Poeae Chloroplast Group 2 (Poeae type)</taxon>
        <taxon>Loliodinae</taxon>
        <taxon>Loliinae</taxon>
        <taxon>Lolium</taxon>
    </lineage>
</organism>
<dbReference type="AlphaFoldDB" id="A0AAD8RWL2"/>
<dbReference type="InterPro" id="IPR036047">
    <property type="entry name" value="F-box-like_dom_sf"/>
</dbReference>
<dbReference type="PANTHER" id="PTHR31111">
    <property type="entry name" value="BNAA05G37150D PROTEIN-RELATED"/>
    <property type="match status" value="1"/>
</dbReference>
<dbReference type="SMART" id="SM00256">
    <property type="entry name" value="FBOX"/>
    <property type="match status" value="1"/>
</dbReference>
<feature type="domain" description="F-box" evidence="2">
    <location>
        <begin position="24"/>
        <end position="70"/>
    </location>
</feature>
<evidence type="ECO:0000259" key="2">
    <source>
        <dbReference type="PROSITE" id="PS50181"/>
    </source>
</evidence>
<accession>A0AAD8RWL2</accession>
<protein>
    <recommendedName>
        <fullName evidence="2">F-box domain-containing protein</fullName>
    </recommendedName>
</protein>
<dbReference type="Gene3D" id="1.20.1280.50">
    <property type="match status" value="1"/>
</dbReference>
<evidence type="ECO:0000256" key="1">
    <source>
        <dbReference type="SAM" id="MobiDB-lite"/>
    </source>
</evidence>
<dbReference type="SUPFAM" id="SSF81383">
    <property type="entry name" value="F-box domain"/>
    <property type="match status" value="1"/>
</dbReference>
<evidence type="ECO:0000313" key="3">
    <source>
        <dbReference type="EMBL" id="KAK1633110.1"/>
    </source>
</evidence>
<dbReference type="InterPro" id="IPR017451">
    <property type="entry name" value="F-box-assoc_interact_dom"/>
</dbReference>
<dbReference type="SUPFAM" id="SSF50965">
    <property type="entry name" value="Galactose oxidase, central domain"/>
    <property type="match status" value="1"/>
</dbReference>
<dbReference type="Pfam" id="PF08268">
    <property type="entry name" value="FBA_3"/>
    <property type="match status" value="1"/>
</dbReference>
<keyword evidence="4" id="KW-1185">Reference proteome</keyword>
<dbReference type="Pfam" id="PF02992">
    <property type="entry name" value="Transposase_21"/>
    <property type="match status" value="1"/>
</dbReference>
<dbReference type="CDD" id="cd22157">
    <property type="entry name" value="F-box_AtFBW1-like"/>
    <property type="match status" value="1"/>
</dbReference>
<dbReference type="InterPro" id="IPR001810">
    <property type="entry name" value="F-box_dom"/>
</dbReference>
<proteinExistence type="predicted"/>
<feature type="region of interest" description="Disordered" evidence="1">
    <location>
        <begin position="653"/>
        <end position="679"/>
    </location>
</feature>
<dbReference type="PROSITE" id="PS50181">
    <property type="entry name" value="FBOX"/>
    <property type="match status" value="1"/>
</dbReference>
<dbReference type="NCBIfam" id="TIGR01640">
    <property type="entry name" value="F_box_assoc_1"/>
    <property type="match status" value="1"/>
</dbReference>